<gene>
    <name evidence="1" type="ORF">M622_12710</name>
</gene>
<keyword evidence="2" id="KW-1185">Reference proteome</keyword>
<dbReference type="AlphaFoldDB" id="S9ZP30"/>
<reference evidence="1 2" key="1">
    <citation type="submission" date="2013-06" db="EMBL/GenBank/DDBJ databases">
        <title>Draft genome sequence of Thauera terpenica.</title>
        <authorList>
            <person name="Liu B."/>
            <person name="Frostegard A.H."/>
            <person name="Shapleigh J.P."/>
        </authorList>
    </citation>
    <scope>NUCLEOTIDE SEQUENCE [LARGE SCALE GENOMIC DNA]</scope>
    <source>
        <strain evidence="1 2">58Eu</strain>
    </source>
</reference>
<protein>
    <submittedName>
        <fullName evidence="1">Uncharacterized protein</fullName>
    </submittedName>
</protein>
<evidence type="ECO:0000313" key="2">
    <source>
        <dbReference type="Proteomes" id="UP000015455"/>
    </source>
</evidence>
<accession>S9ZP30</accession>
<dbReference type="Proteomes" id="UP000015455">
    <property type="component" value="Unassembled WGS sequence"/>
</dbReference>
<comment type="caution">
    <text evidence="1">The sequence shown here is derived from an EMBL/GenBank/DDBJ whole genome shotgun (WGS) entry which is preliminary data.</text>
</comment>
<proteinExistence type="predicted"/>
<dbReference type="STRING" id="1348657.M622_12710"/>
<dbReference type="EMBL" id="ATJV01000045">
    <property type="protein sequence ID" value="EPZ16411.1"/>
    <property type="molecule type" value="Genomic_DNA"/>
</dbReference>
<sequence>MHVGRKYQTITWIVISRFAERTDVCARGEGEVDLAVPALTMMCGLPCNTVEDLIAFRQRLLQTVEDIKLAIASGIVPKGIQSRGYLRHRGGIAAWAPRRRPTAA</sequence>
<evidence type="ECO:0000313" key="1">
    <source>
        <dbReference type="EMBL" id="EPZ16411.1"/>
    </source>
</evidence>
<organism evidence="1 2">
    <name type="scientific">Thauera terpenica 58Eu</name>
    <dbReference type="NCBI Taxonomy" id="1348657"/>
    <lineage>
        <taxon>Bacteria</taxon>
        <taxon>Pseudomonadati</taxon>
        <taxon>Pseudomonadota</taxon>
        <taxon>Betaproteobacteria</taxon>
        <taxon>Rhodocyclales</taxon>
        <taxon>Zoogloeaceae</taxon>
        <taxon>Thauera</taxon>
    </lineage>
</organism>
<name>S9ZP30_9RHOO</name>